<dbReference type="InterPro" id="IPR009637">
    <property type="entry name" value="GPR107/GPR108-like"/>
</dbReference>
<keyword evidence="3 7" id="KW-0732">Signal</keyword>
<accession>A0ABY8TKV6</accession>
<evidence type="ECO:0000256" key="3">
    <source>
        <dbReference type="ARBA" id="ARBA00022729"/>
    </source>
</evidence>
<feature type="transmembrane region" description="Helical" evidence="6">
    <location>
        <begin position="317"/>
        <end position="338"/>
    </location>
</feature>
<feature type="transmembrane region" description="Helical" evidence="6">
    <location>
        <begin position="286"/>
        <end position="305"/>
    </location>
</feature>
<dbReference type="Proteomes" id="UP001244341">
    <property type="component" value="Chromosome 1b"/>
</dbReference>
<comment type="subcellular location">
    <subcellularLocation>
        <location evidence="1">Membrane</location>
        <topology evidence="1">Multi-pass membrane protein</topology>
    </subcellularLocation>
</comment>
<evidence type="ECO:0000256" key="1">
    <source>
        <dbReference type="ARBA" id="ARBA00004141"/>
    </source>
</evidence>
<evidence type="ECO:0000256" key="5">
    <source>
        <dbReference type="ARBA" id="ARBA00023136"/>
    </source>
</evidence>
<keyword evidence="5 6" id="KW-0472">Membrane</keyword>
<keyword evidence="2 6" id="KW-0812">Transmembrane</keyword>
<keyword evidence="11" id="KW-1185">Reference proteome</keyword>
<reference evidence="10 11" key="1">
    <citation type="submission" date="2023-05" db="EMBL/GenBank/DDBJ databases">
        <title>A 100% complete, gapless, phased diploid assembly of the Scenedesmus obliquus UTEX 3031 genome.</title>
        <authorList>
            <person name="Biondi T.C."/>
            <person name="Hanschen E.R."/>
            <person name="Kwon T."/>
            <person name="Eng W."/>
            <person name="Kruse C.P.S."/>
            <person name="Koehler S.I."/>
            <person name="Kunde Y."/>
            <person name="Gleasner C.D."/>
            <person name="You Mak K.T."/>
            <person name="Polle J."/>
            <person name="Hovde B.T."/>
            <person name="Starkenburg S.R."/>
        </authorList>
    </citation>
    <scope>NUCLEOTIDE SEQUENCE [LARGE SCALE GENOMIC DNA]</scope>
    <source>
        <strain evidence="10 11">DOE0152z</strain>
    </source>
</reference>
<feature type="transmembrane region" description="Helical" evidence="6">
    <location>
        <begin position="366"/>
        <end position="385"/>
    </location>
</feature>
<evidence type="ECO:0000256" key="6">
    <source>
        <dbReference type="SAM" id="Phobius"/>
    </source>
</evidence>
<name>A0ABY8TKV6_TETOB</name>
<dbReference type="InterPro" id="IPR053937">
    <property type="entry name" value="GOST_TM"/>
</dbReference>
<dbReference type="InterPro" id="IPR054103">
    <property type="entry name" value="CAND6-7_N"/>
</dbReference>
<gene>
    <name evidence="10" type="ORF">OEZ85_009139</name>
</gene>
<evidence type="ECO:0000256" key="4">
    <source>
        <dbReference type="ARBA" id="ARBA00022989"/>
    </source>
</evidence>
<sequence>MNKLLLLGLVLAAVGSAYARIEYAHVFYDDRPLIEITQPFGFGSRGHIDIVLRDISIWRRHDSEDDYKLGNFGFFLANINSASSSVTQEMLSQACLLEERDLLKLFTFADPKVEAVIDGKAPNVTFHVEVKDGGLFSVFFANCEQRTPVSFAMKVSAYNLVGPQGRKDYLSIGEGELDVMYWVMFGLFATITAAWATTLVRARRTAGSVHSIHWLMLGLVAFKTLTLLAQACMYLVIQRAGSPHGWNWVYYIATFFRGMLFFSVIVLIGTGWSYMKAFIDDNTRKVLMVVIPLQVFAEIAIVITGEESPSIRDWVTWVNILHFVDILCCCAILFPIVWSIKHLRDASETDGKAARALEKLQLFRQFYILVVVFIYFTRIVVFLLRENLANSLYAWVADAAYELAYLAFYVWVGVRFAPNANNPYTKLRQEEIEMRV</sequence>
<feature type="transmembrane region" description="Helical" evidence="6">
    <location>
        <begin position="248"/>
        <end position="274"/>
    </location>
</feature>
<evidence type="ECO:0000256" key="7">
    <source>
        <dbReference type="SAM" id="SignalP"/>
    </source>
</evidence>
<dbReference type="Pfam" id="PF21904">
    <property type="entry name" value="CAND6-7_N"/>
    <property type="match status" value="1"/>
</dbReference>
<evidence type="ECO:0000259" key="8">
    <source>
        <dbReference type="Pfam" id="PF06814"/>
    </source>
</evidence>
<feature type="signal peptide" evidence="7">
    <location>
        <begin position="1"/>
        <end position="19"/>
    </location>
</feature>
<evidence type="ECO:0000313" key="11">
    <source>
        <dbReference type="Proteomes" id="UP001244341"/>
    </source>
</evidence>
<dbReference type="EMBL" id="CP126208">
    <property type="protein sequence ID" value="WIA09761.1"/>
    <property type="molecule type" value="Genomic_DNA"/>
</dbReference>
<evidence type="ECO:0000256" key="2">
    <source>
        <dbReference type="ARBA" id="ARBA00022692"/>
    </source>
</evidence>
<feature type="chain" id="PRO_5046369692" description="Intimal thickness related receptor IRP domain-containing protein" evidence="7">
    <location>
        <begin position="20"/>
        <end position="436"/>
    </location>
</feature>
<feature type="transmembrane region" description="Helical" evidence="6">
    <location>
        <begin position="391"/>
        <end position="412"/>
    </location>
</feature>
<evidence type="ECO:0000259" key="9">
    <source>
        <dbReference type="Pfam" id="PF21904"/>
    </source>
</evidence>
<dbReference type="PANTHER" id="PTHR21229:SF2">
    <property type="entry name" value="RE59932P"/>
    <property type="match status" value="1"/>
</dbReference>
<dbReference type="Pfam" id="PF06814">
    <property type="entry name" value="GOST_TM"/>
    <property type="match status" value="1"/>
</dbReference>
<protein>
    <recommendedName>
        <fullName evidence="12">Intimal thickness related receptor IRP domain-containing protein</fullName>
    </recommendedName>
</protein>
<feature type="transmembrane region" description="Helical" evidence="6">
    <location>
        <begin position="212"/>
        <end position="236"/>
    </location>
</feature>
<feature type="domain" description="GOST seven transmembrane" evidence="8">
    <location>
        <begin position="180"/>
        <end position="423"/>
    </location>
</feature>
<feature type="domain" description="CAND6/7 N-terminal" evidence="9">
    <location>
        <begin position="28"/>
        <end position="159"/>
    </location>
</feature>
<dbReference type="PANTHER" id="PTHR21229">
    <property type="entry name" value="LUNG SEVEN TRANSMEMBRANE RECEPTOR"/>
    <property type="match status" value="1"/>
</dbReference>
<evidence type="ECO:0008006" key="12">
    <source>
        <dbReference type="Google" id="ProtNLM"/>
    </source>
</evidence>
<proteinExistence type="predicted"/>
<keyword evidence="4 6" id="KW-1133">Transmembrane helix</keyword>
<feature type="transmembrane region" description="Helical" evidence="6">
    <location>
        <begin position="179"/>
        <end position="200"/>
    </location>
</feature>
<organism evidence="10 11">
    <name type="scientific">Tetradesmus obliquus</name>
    <name type="common">Green alga</name>
    <name type="synonym">Acutodesmus obliquus</name>
    <dbReference type="NCBI Taxonomy" id="3088"/>
    <lineage>
        <taxon>Eukaryota</taxon>
        <taxon>Viridiplantae</taxon>
        <taxon>Chlorophyta</taxon>
        <taxon>core chlorophytes</taxon>
        <taxon>Chlorophyceae</taxon>
        <taxon>CS clade</taxon>
        <taxon>Sphaeropleales</taxon>
        <taxon>Scenedesmaceae</taxon>
        <taxon>Tetradesmus</taxon>
    </lineage>
</organism>
<evidence type="ECO:0000313" key="10">
    <source>
        <dbReference type="EMBL" id="WIA09761.1"/>
    </source>
</evidence>